<name>A6IT96_RAT</name>
<proteinExistence type="predicted"/>
<dbReference type="EMBL" id="CH473968">
    <property type="protein sequence ID" value="EDL80797.1"/>
    <property type="molecule type" value="Genomic_DNA"/>
</dbReference>
<protein>
    <submittedName>
        <fullName evidence="2">RCG31548</fullName>
    </submittedName>
</protein>
<feature type="compositionally biased region" description="Polar residues" evidence="1">
    <location>
        <begin position="1"/>
        <end position="21"/>
    </location>
</feature>
<reference evidence="3" key="1">
    <citation type="submission" date="2005-09" db="EMBL/GenBank/DDBJ databases">
        <authorList>
            <person name="Mural R.J."/>
            <person name="Li P.W."/>
            <person name="Adams M.D."/>
            <person name="Amanatides P.G."/>
            <person name="Baden-Tillson H."/>
            <person name="Barnstead M."/>
            <person name="Chin S.H."/>
            <person name="Dew I."/>
            <person name="Evans C.A."/>
            <person name="Ferriera S."/>
            <person name="Flanigan M."/>
            <person name="Fosler C."/>
            <person name="Glodek A."/>
            <person name="Gu Z."/>
            <person name="Holt R.A."/>
            <person name="Jennings D."/>
            <person name="Kraft C.L."/>
            <person name="Lu F."/>
            <person name="Nguyen T."/>
            <person name="Nusskern D.R."/>
            <person name="Pfannkoch C.M."/>
            <person name="Sitter C."/>
            <person name="Sutton G.G."/>
            <person name="Venter J.C."/>
            <person name="Wang Z."/>
            <person name="Woodage T."/>
            <person name="Zheng X.H."/>
            <person name="Zhong F."/>
        </authorList>
    </citation>
    <scope>NUCLEOTIDE SEQUENCE [LARGE SCALE GENOMIC DNA]</scope>
    <source>
        <strain>BN</strain>
        <strain evidence="3">Sprague-Dawley</strain>
    </source>
</reference>
<dbReference type="AlphaFoldDB" id="A6IT96"/>
<feature type="compositionally biased region" description="Low complexity" evidence="1">
    <location>
        <begin position="27"/>
        <end position="37"/>
    </location>
</feature>
<accession>A6IT96</accession>
<feature type="region of interest" description="Disordered" evidence="1">
    <location>
        <begin position="1"/>
        <end position="37"/>
    </location>
</feature>
<evidence type="ECO:0000313" key="3">
    <source>
        <dbReference type="Proteomes" id="UP000234681"/>
    </source>
</evidence>
<evidence type="ECO:0000313" key="2">
    <source>
        <dbReference type="EMBL" id="EDL80797.1"/>
    </source>
</evidence>
<organism evidence="2 3">
    <name type="scientific">Rattus norvegicus</name>
    <name type="common">Rat</name>
    <dbReference type="NCBI Taxonomy" id="10116"/>
    <lineage>
        <taxon>Eukaryota</taxon>
        <taxon>Metazoa</taxon>
        <taxon>Chordata</taxon>
        <taxon>Craniata</taxon>
        <taxon>Vertebrata</taxon>
        <taxon>Euteleostomi</taxon>
        <taxon>Mammalia</taxon>
        <taxon>Eutheria</taxon>
        <taxon>Euarchontoglires</taxon>
        <taxon>Glires</taxon>
        <taxon>Rodentia</taxon>
        <taxon>Myomorpha</taxon>
        <taxon>Muroidea</taxon>
        <taxon>Muridae</taxon>
        <taxon>Murinae</taxon>
        <taxon>Rattus</taxon>
    </lineage>
</organism>
<dbReference type="Proteomes" id="UP000234681">
    <property type="component" value="Chromosome 5"/>
</dbReference>
<evidence type="ECO:0000256" key="1">
    <source>
        <dbReference type="SAM" id="MobiDB-lite"/>
    </source>
</evidence>
<gene>
    <name evidence="2" type="ORF">rCG_31548</name>
</gene>
<sequence length="37" mass="3890">MFTICDPTQTWKFPNSNSPGGQPQPDLSALGLSGLAL</sequence>